<name>A0A383EK27_9ZZZZ</name>
<feature type="non-terminal residue" evidence="2">
    <location>
        <position position="231"/>
    </location>
</feature>
<gene>
    <name evidence="2" type="ORF">METZ01_LOCUS509479</name>
</gene>
<evidence type="ECO:0000259" key="1">
    <source>
        <dbReference type="Pfam" id="PF17829"/>
    </source>
</evidence>
<protein>
    <recommendedName>
        <fullName evidence="1">Gylcosyl hydrolase 115 C-terminal domain-containing protein</fullName>
    </recommendedName>
</protein>
<dbReference type="Pfam" id="PF17829">
    <property type="entry name" value="GH115_C"/>
    <property type="match status" value="1"/>
</dbReference>
<proteinExistence type="predicted"/>
<dbReference type="Gene3D" id="2.60.120.1620">
    <property type="match status" value="1"/>
</dbReference>
<reference evidence="2" key="1">
    <citation type="submission" date="2018-05" db="EMBL/GenBank/DDBJ databases">
        <authorList>
            <person name="Lanie J.A."/>
            <person name="Ng W.-L."/>
            <person name="Kazmierczak K.M."/>
            <person name="Andrzejewski T.M."/>
            <person name="Davidsen T.M."/>
            <person name="Wayne K.J."/>
            <person name="Tettelin H."/>
            <person name="Glass J.I."/>
            <person name="Rusch D."/>
            <person name="Podicherti R."/>
            <person name="Tsui H.-C.T."/>
            <person name="Winkler M.E."/>
        </authorList>
    </citation>
    <scope>NUCLEOTIDE SEQUENCE</scope>
</reference>
<dbReference type="EMBL" id="UINC01226226">
    <property type="protein sequence ID" value="SVE56625.1"/>
    <property type="molecule type" value="Genomic_DNA"/>
</dbReference>
<organism evidence="2">
    <name type="scientific">marine metagenome</name>
    <dbReference type="NCBI Taxonomy" id="408172"/>
    <lineage>
        <taxon>unclassified sequences</taxon>
        <taxon>metagenomes</taxon>
        <taxon>ecological metagenomes</taxon>
    </lineage>
</organism>
<accession>A0A383EK27</accession>
<sequence length="231" mass="25430">FDFDGQIAGTLPNSVRLETEGIDGTHSNDSMQLWQHWNTDRMFSDGNHYAVENQTLSLEAESAMHIFSGQGSDWHVESTETNSSGSGYMTTSADGFDSGNLSTGSRLSWDVEFDSPGLYWIWARLQQHDESSNAIHVGLDGTIQTLGHEGLGVNATGWSWGGSISNQTMNVRASLNVTTPGRHSVDVWVKEGGVDFDRLELTRSQTWIPSSGSPTNYSTVSHRWNDLTLRS</sequence>
<feature type="domain" description="Gylcosyl hydrolase 115 C-terminal" evidence="1">
    <location>
        <begin position="52"/>
        <end position="204"/>
    </location>
</feature>
<dbReference type="InterPro" id="IPR041437">
    <property type="entry name" value="GH115_C"/>
</dbReference>
<dbReference type="AlphaFoldDB" id="A0A383EK27"/>
<feature type="non-terminal residue" evidence="2">
    <location>
        <position position="1"/>
    </location>
</feature>
<evidence type="ECO:0000313" key="2">
    <source>
        <dbReference type="EMBL" id="SVE56625.1"/>
    </source>
</evidence>